<accession>A0AA52EE32</accession>
<evidence type="ECO:0000313" key="1">
    <source>
        <dbReference type="EMBL" id="WND03091.1"/>
    </source>
</evidence>
<protein>
    <submittedName>
        <fullName evidence="1">DUF2390 domain-containing protein</fullName>
    </submittedName>
</protein>
<dbReference type="RefSeq" id="WP_310798940.1">
    <property type="nucleotide sequence ID" value="NZ_CP123872.1"/>
</dbReference>
<reference evidence="1" key="1">
    <citation type="submission" date="2023-04" db="EMBL/GenBank/DDBJ databases">
        <title>Complete genome sequence of Temperatibacter marinus.</title>
        <authorList>
            <person name="Rong J.-C."/>
            <person name="Yi M.-L."/>
            <person name="Zhao Q."/>
        </authorList>
    </citation>
    <scope>NUCLEOTIDE SEQUENCE</scope>
    <source>
        <strain evidence="1">NBRC 110045</strain>
    </source>
</reference>
<evidence type="ECO:0000313" key="2">
    <source>
        <dbReference type="Proteomes" id="UP001268683"/>
    </source>
</evidence>
<gene>
    <name evidence="1" type="ORF">QGN29_01765</name>
</gene>
<dbReference type="AlphaFoldDB" id="A0AA52EE32"/>
<sequence length="158" mass="18219">MKMPTKEQMTLNKDEFWSFSNAKWQREELANALIAAQELYRVDCNLVLLFLYAAQQGLIIDNCDALYECSSAHQRSRLRPLRQARKGFAETSLYNQAKELELAAEKFAQDDYCRIALFEKGRADKFTFVEQLSDYLAYLSILAPASTAVELASEIWDR</sequence>
<name>A0AA52EE32_9PROT</name>
<organism evidence="1 2">
    <name type="scientific">Temperatibacter marinus</name>
    <dbReference type="NCBI Taxonomy" id="1456591"/>
    <lineage>
        <taxon>Bacteria</taxon>
        <taxon>Pseudomonadati</taxon>
        <taxon>Pseudomonadota</taxon>
        <taxon>Alphaproteobacteria</taxon>
        <taxon>Kordiimonadales</taxon>
        <taxon>Temperatibacteraceae</taxon>
        <taxon>Temperatibacter</taxon>
    </lineage>
</organism>
<dbReference type="EMBL" id="CP123872">
    <property type="protein sequence ID" value="WND03091.1"/>
    <property type="molecule type" value="Genomic_DNA"/>
</dbReference>
<dbReference type="Proteomes" id="UP001268683">
    <property type="component" value="Chromosome"/>
</dbReference>
<proteinExistence type="predicted"/>
<dbReference type="KEGG" id="tmk:QGN29_01765"/>
<keyword evidence="2" id="KW-1185">Reference proteome</keyword>
<dbReference type="InterPro" id="IPR012659">
    <property type="entry name" value="CHP02444"/>
</dbReference>
<dbReference type="Pfam" id="PF09523">
    <property type="entry name" value="DUF2390"/>
    <property type="match status" value="1"/>
</dbReference>